<protein>
    <recommendedName>
        <fullName evidence="2">HTH cro/C1-type domain-containing protein</fullName>
    </recommendedName>
</protein>
<dbReference type="AlphaFoldDB" id="A0A368VT23"/>
<dbReference type="EMBL" id="QPJC01000003">
    <property type="protein sequence ID" value="RCW45130.1"/>
    <property type="molecule type" value="Genomic_DNA"/>
</dbReference>
<dbReference type="Proteomes" id="UP000253495">
    <property type="component" value="Unassembled WGS sequence"/>
</dbReference>
<name>A0A368VT23_9ACTN</name>
<dbReference type="RefSeq" id="WP_114452262.1">
    <property type="nucleotide sequence ID" value="NZ_QPJC01000003.1"/>
</dbReference>
<dbReference type="CDD" id="cd00093">
    <property type="entry name" value="HTH_XRE"/>
    <property type="match status" value="1"/>
</dbReference>
<organism evidence="3 4">
    <name type="scientific">Halopolyspora algeriensis</name>
    <dbReference type="NCBI Taxonomy" id="1500506"/>
    <lineage>
        <taxon>Bacteria</taxon>
        <taxon>Bacillati</taxon>
        <taxon>Actinomycetota</taxon>
        <taxon>Actinomycetes</taxon>
        <taxon>Actinomycetes incertae sedis</taxon>
        <taxon>Halopolyspora</taxon>
    </lineage>
</organism>
<gene>
    <name evidence="3" type="ORF">DFQ14_10394</name>
</gene>
<dbReference type="InterPro" id="IPR001387">
    <property type="entry name" value="Cro/C1-type_HTH"/>
</dbReference>
<comment type="caution">
    <text evidence="3">The sequence shown here is derived from an EMBL/GenBank/DDBJ whole genome shotgun (WGS) entry which is preliminary data.</text>
</comment>
<dbReference type="InterPro" id="IPR010982">
    <property type="entry name" value="Lambda_DNA-bd_dom_sf"/>
</dbReference>
<evidence type="ECO:0000259" key="2">
    <source>
        <dbReference type="PROSITE" id="PS50943"/>
    </source>
</evidence>
<sequence length="120" mass="13174">MAKDWDAVAAAIQTRLDELGMTQQELAHRAGVALMTVRELQHNLKPRRRNPRTLAAISEALGLSDSHLSDVLAGKTPREPAAEASDPVLSDLEALKQQLTAITERLDAIERRLADDDERG</sequence>
<keyword evidence="1" id="KW-0175">Coiled coil</keyword>
<accession>A0A368VT23</accession>
<dbReference type="SUPFAM" id="SSF47413">
    <property type="entry name" value="lambda repressor-like DNA-binding domains"/>
    <property type="match status" value="1"/>
</dbReference>
<dbReference type="PROSITE" id="PS50943">
    <property type="entry name" value="HTH_CROC1"/>
    <property type="match status" value="1"/>
</dbReference>
<evidence type="ECO:0000313" key="3">
    <source>
        <dbReference type="EMBL" id="RCW45130.1"/>
    </source>
</evidence>
<evidence type="ECO:0000256" key="1">
    <source>
        <dbReference type="SAM" id="Coils"/>
    </source>
</evidence>
<dbReference type="Pfam" id="PF13443">
    <property type="entry name" value="HTH_26"/>
    <property type="match status" value="1"/>
</dbReference>
<proteinExistence type="predicted"/>
<dbReference type="SMART" id="SM00530">
    <property type="entry name" value="HTH_XRE"/>
    <property type="match status" value="1"/>
</dbReference>
<dbReference type="OrthoDB" id="5186342at2"/>
<feature type="coiled-coil region" evidence="1">
    <location>
        <begin position="92"/>
        <end position="119"/>
    </location>
</feature>
<reference evidence="3 4" key="1">
    <citation type="submission" date="2018-07" db="EMBL/GenBank/DDBJ databases">
        <title>Genomic Encyclopedia of Type Strains, Phase III (KMG-III): the genomes of soil and plant-associated and newly described type strains.</title>
        <authorList>
            <person name="Whitman W."/>
        </authorList>
    </citation>
    <scope>NUCLEOTIDE SEQUENCE [LARGE SCALE GENOMIC DNA]</scope>
    <source>
        <strain evidence="3 4">CECT 8575</strain>
    </source>
</reference>
<dbReference type="GO" id="GO:0003677">
    <property type="term" value="F:DNA binding"/>
    <property type="evidence" value="ECO:0007669"/>
    <property type="project" value="InterPro"/>
</dbReference>
<dbReference type="Gene3D" id="1.10.260.40">
    <property type="entry name" value="lambda repressor-like DNA-binding domains"/>
    <property type="match status" value="1"/>
</dbReference>
<evidence type="ECO:0000313" key="4">
    <source>
        <dbReference type="Proteomes" id="UP000253495"/>
    </source>
</evidence>
<feature type="domain" description="HTH cro/C1-type" evidence="2">
    <location>
        <begin position="12"/>
        <end position="68"/>
    </location>
</feature>
<keyword evidence="4" id="KW-1185">Reference proteome</keyword>